<evidence type="ECO:0000313" key="2">
    <source>
        <dbReference type="EMBL" id="KAJ7342327.1"/>
    </source>
</evidence>
<evidence type="ECO:0000313" key="3">
    <source>
        <dbReference type="Proteomes" id="UP001218218"/>
    </source>
</evidence>
<comment type="caution">
    <text evidence="2">The sequence shown here is derived from an EMBL/GenBank/DDBJ whole genome shotgun (WGS) entry which is preliminary data.</text>
</comment>
<reference evidence="2" key="1">
    <citation type="submission" date="2023-03" db="EMBL/GenBank/DDBJ databases">
        <title>Massive genome expansion in bonnet fungi (Mycena s.s.) driven by repeated elements and novel gene families across ecological guilds.</title>
        <authorList>
            <consortium name="Lawrence Berkeley National Laboratory"/>
            <person name="Harder C.B."/>
            <person name="Miyauchi S."/>
            <person name="Viragh M."/>
            <person name="Kuo A."/>
            <person name="Thoen E."/>
            <person name="Andreopoulos B."/>
            <person name="Lu D."/>
            <person name="Skrede I."/>
            <person name="Drula E."/>
            <person name="Henrissat B."/>
            <person name="Morin E."/>
            <person name="Kohler A."/>
            <person name="Barry K."/>
            <person name="LaButti K."/>
            <person name="Morin E."/>
            <person name="Salamov A."/>
            <person name="Lipzen A."/>
            <person name="Mereny Z."/>
            <person name="Hegedus B."/>
            <person name="Baldrian P."/>
            <person name="Stursova M."/>
            <person name="Weitz H."/>
            <person name="Taylor A."/>
            <person name="Grigoriev I.V."/>
            <person name="Nagy L.G."/>
            <person name="Martin F."/>
            <person name="Kauserud H."/>
        </authorList>
    </citation>
    <scope>NUCLEOTIDE SEQUENCE</scope>
    <source>
        <strain evidence="2">CBHHK002</strain>
    </source>
</reference>
<gene>
    <name evidence="2" type="ORF">DFH08DRAFT_1011789</name>
</gene>
<protein>
    <submittedName>
        <fullName evidence="2">Uncharacterized protein</fullName>
    </submittedName>
</protein>
<feature type="region of interest" description="Disordered" evidence="1">
    <location>
        <begin position="280"/>
        <end position="328"/>
    </location>
</feature>
<feature type="compositionally biased region" description="Basic and acidic residues" evidence="1">
    <location>
        <begin position="311"/>
        <end position="328"/>
    </location>
</feature>
<evidence type="ECO:0000256" key="1">
    <source>
        <dbReference type="SAM" id="MobiDB-lite"/>
    </source>
</evidence>
<accession>A0AAD6ZWI5</accession>
<keyword evidence="3" id="KW-1185">Reference proteome</keyword>
<name>A0AAD6ZWI5_9AGAR</name>
<sequence>MSAAGNPAPRQYEEVSSPKFFLVVSGGNGAVMRTHGLIREAIANYINIDPTTFTLGTPPTAANGSSPTLWLAADIPDPLAQGIVDARILSSTNTTLYTLPYNMPVIGFVGVFAGFTLPNTAMGANTARDLIGTTVQANNEISQFVQTHHDAFGPQVSSGEAWGAFLASITVHGIVLIVNDTNTVAWRLHVTPPTNNRDSWSQLRRLFGKLQIMTALYGTARLQRAFKCRICPSIDHPTPLCPLPDLPGWLGPTPATIAALEDASRAAASKAQEQMRLNTADGAGGSNARPGAGRGQGSFDGKARRGGKAKRGGDFKGKGKRRERDDFL</sequence>
<proteinExistence type="predicted"/>
<organism evidence="2 3">
    <name type="scientific">Mycena albidolilacea</name>
    <dbReference type="NCBI Taxonomy" id="1033008"/>
    <lineage>
        <taxon>Eukaryota</taxon>
        <taxon>Fungi</taxon>
        <taxon>Dikarya</taxon>
        <taxon>Basidiomycota</taxon>
        <taxon>Agaricomycotina</taxon>
        <taxon>Agaricomycetes</taxon>
        <taxon>Agaricomycetidae</taxon>
        <taxon>Agaricales</taxon>
        <taxon>Marasmiineae</taxon>
        <taxon>Mycenaceae</taxon>
        <taxon>Mycena</taxon>
    </lineage>
</organism>
<dbReference type="AlphaFoldDB" id="A0AAD6ZWI5"/>
<dbReference type="Proteomes" id="UP001218218">
    <property type="component" value="Unassembled WGS sequence"/>
</dbReference>
<dbReference type="EMBL" id="JARIHO010000025">
    <property type="protein sequence ID" value="KAJ7342327.1"/>
    <property type="molecule type" value="Genomic_DNA"/>
</dbReference>